<protein>
    <submittedName>
        <fullName evidence="7">ABC transporter substrate-binding protein</fullName>
    </submittedName>
</protein>
<keyword evidence="1" id="KW-1003">Cell membrane</keyword>
<dbReference type="SUPFAM" id="SSF53850">
    <property type="entry name" value="Periplasmic binding protein-like II"/>
    <property type="match status" value="1"/>
</dbReference>
<keyword evidence="5" id="KW-0449">Lipoprotein</keyword>
<evidence type="ECO:0000256" key="5">
    <source>
        <dbReference type="ARBA" id="ARBA00023288"/>
    </source>
</evidence>
<evidence type="ECO:0000256" key="3">
    <source>
        <dbReference type="ARBA" id="ARBA00023136"/>
    </source>
</evidence>
<dbReference type="RefSeq" id="WP_070020303.1">
    <property type="nucleotide sequence ID" value="NZ_LJGW01000639.1"/>
</dbReference>
<organism evidence="7 8">
    <name type="scientific">Streptomyces nanshensis</name>
    <dbReference type="NCBI Taxonomy" id="518642"/>
    <lineage>
        <taxon>Bacteria</taxon>
        <taxon>Bacillati</taxon>
        <taxon>Actinomycetota</taxon>
        <taxon>Actinomycetes</taxon>
        <taxon>Kitasatosporales</taxon>
        <taxon>Streptomycetaceae</taxon>
        <taxon>Streptomyces</taxon>
    </lineage>
</organism>
<feature type="signal peptide" evidence="6">
    <location>
        <begin position="1"/>
        <end position="24"/>
    </location>
</feature>
<dbReference type="PATRIC" id="fig|518642.10.peg.867"/>
<keyword evidence="3" id="KW-0472">Membrane</keyword>
<comment type="caution">
    <text evidence="7">The sequence shown here is derived from an EMBL/GenBank/DDBJ whole genome shotgun (WGS) entry which is preliminary data.</text>
</comment>
<evidence type="ECO:0000256" key="4">
    <source>
        <dbReference type="ARBA" id="ARBA00023139"/>
    </source>
</evidence>
<sequence length="444" mass="48968">MPARRKVLSWGAATAAAAAAPALAGCGESAGAARLTRQAPRRDGQRVELVFWTWVPLQKAVALWNRKHPGIHVTVQIVPANTQGGYQKMHSALKAGSPPDLAQVEYYALPEFMLVNGLTDLSEHGADKLKSAYVGWQWDQGVFGGRVHAIPQGSGPMAYYYRKDLFERWDIEVPRTWDEFRTAARTVKKRGGGARICAFPPNNAMWYAAFPWQRGARWIRSEGDTWIVDIDSPASLEVADFWDGLLRDGLLSVMPDTQSAWYKAVQSGRLVSWPAAQWGDALLRGNAPGTKGNWRVAPLPQWERGQRDSANWGGSSTAVLQGTRHPAEAVEFAHWLNTDPESIDLLIQAGYGWPAARVDLDETALGKPDPFFGGQRYNEVFQDADRHVDTSWKWAPTTIQSFEHIKDAFGRATAGQGSLTGALRDVQGRVVDDLQAKGLKVRSA</sequence>
<accession>A0A1E7KR36</accession>
<dbReference type="EMBL" id="LJGW01000639">
    <property type="protein sequence ID" value="OEV06385.1"/>
    <property type="molecule type" value="Genomic_DNA"/>
</dbReference>
<evidence type="ECO:0000256" key="1">
    <source>
        <dbReference type="ARBA" id="ARBA00022475"/>
    </source>
</evidence>
<dbReference type="CDD" id="cd13585">
    <property type="entry name" value="PBP2_TMBP_like"/>
    <property type="match status" value="1"/>
</dbReference>
<keyword evidence="2 6" id="KW-0732">Signal</keyword>
<proteinExistence type="predicted"/>
<reference evidence="7 8" key="1">
    <citation type="journal article" date="2016" name="Front. Microbiol.">
        <title>Comparative Genomics Analysis of Streptomyces Species Reveals Their Adaptation to the Marine Environment and Their Diversity at the Genomic Level.</title>
        <authorList>
            <person name="Tian X."/>
            <person name="Zhang Z."/>
            <person name="Yang T."/>
            <person name="Chen M."/>
            <person name="Li J."/>
            <person name="Chen F."/>
            <person name="Yang J."/>
            <person name="Li W."/>
            <person name="Zhang B."/>
            <person name="Zhang Z."/>
            <person name="Wu J."/>
            <person name="Zhang C."/>
            <person name="Long L."/>
            <person name="Xiao J."/>
        </authorList>
    </citation>
    <scope>NUCLEOTIDE SEQUENCE [LARGE SCALE GENOMIC DNA]</scope>
    <source>
        <strain evidence="7 8">SCSIO 10429</strain>
    </source>
</reference>
<keyword evidence="4" id="KW-0564">Palmitate</keyword>
<dbReference type="Proteomes" id="UP000176005">
    <property type="component" value="Unassembled WGS sequence"/>
</dbReference>
<feature type="chain" id="PRO_5039728669" evidence="6">
    <location>
        <begin position="25"/>
        <end position="444"/>
    </location>
</feature>
<evidence type="ECO:0000256" key="6">
    <source>
        <dbReference type="SAM" id="SignalP"/>
    </source>
</evidence>
<evidence type="ECO:0000313" key="7">
    <source>
        <dbReference type="EMBL" id="OEV06385.1"/>
    </source>
</evidence>
<evidence type="ECO:0000256" key="2">
    <source>
        <dbReference type="ARBA" id="ARBA00022729"/>
    </source>
</evidence>
<dbReference type="PANTHER" id="PTHR43649:SF33">
    <property type="entry name" value="POLYGALACTURONAN_RHAMNOGALACTURONAN-BINDING PROTEIN YTCQ"/>
    <property type="match status" value="1"/>
</dbReference>
<dbReference type="PROSITE" id="PS51318">
    <property type="entry name" value="TAT"/>
    <property type="match status" value="1"/>
</dbReference>
<dbReference type="PANTHER" id="PTHR43649">
    <property type="entry name" value="ARABINOSE-BINDING PROTEIN-RELATED"/>
    <property type="match status" value="1"/>
</dbReference>
<dbReference type="AlphaFoldDB" id="A0A1E7KR36"/>
<dbReference type="Gene3D" id="3.40.190.10">
    <property type="entry name" value="Periplasmic binding protein-like II"/>
    <property type="match status" value="1"/>
</dbReference>
<gene>
    <name evidence="7" type="ORF">AN218_30615</name>
</gene>
<evidence type="ECO:0000313" key="8">
    <source>
        <dbReference type="Proteomes" id="UP000176005"/>
    </source>
</evidence>
<dbReference type="InterPro" id="IPR006311">
    <property type="entry name" value="TAT_signal"/>
</dbReference>
<dbReference type="InterPro" id="IPR050490">
    <property type="entry name" value="Bact_solute-bd_prot1"/>
</dbReference>
<dbReference type="PROSITE" id="PS51257">
    <property type="entry name" value="PROKAR_LIPOPROTEIN"/>
    <property type="match status" value="1"/>
</dbReference>
<keyword evidence="8" id="KW-1185">Reference proteome</keyword>
<dbReference type="Pfam" id="PF01547">
    <property type="entry name" value="SBP_bac_1"/>
    <property type="match status" value="1"/>
</dbReference>
<name>A0A1E7KR36_9ACTN</name>
<dbReference type="InterPro" id="IPR006059">
    <property type="entry name" value="SBP"/>
</dbReference>